<dbReference type="OrthoDB" id="690541at2759"/>
<dbReference type="PANTHER" id="PTHR13318:SF190">
    <property type="entry name" value="PARTNER OF PAIRED, ISOFORM B"/>
    <property type="match status" value="1"/>
</dbReference>
<evidence type="ECO:0000313" key="3">
    <source>
        <dbReference type="Proteomes" id="UP000002729"/>
    </source>
</evidence>
<dbReference type="GeneID" id="20226295"/>
<keyword evidence="3" id="KW-1185">Reference proteome</keyword>
<dbReference type="Gene3D" id="3.80.10.10">
    <property type="entry name" value="Ribonuclease Inhibitor"/>
    <property type="match status" value="2"/>
</dbReference>
<dbReference type="GO" id="GO:0019005">
    <property type="term" value="C:SCF ubiquitin ligase complex"/>
    <property type="evidence" value="ECO:0007669"/>
    <property type="project" value="TreeGrafter"/>
</dbReference>
<proteinExistence type="predicted"/>
<dbReference type="SUPFAM" id="SSF52047">
    <property type="entry name" value="RNI-like"/>
    <property type="match status" value="1"/>
</dbReference>
<dbReference type="GO" id="GO:0031146">
    <property type="term" value="P:SCF-dependent proteasomal ubiquitin-dependent protein catabolic process"/>
    <property type="evidence" value="ECO:0007669"/>
    <property type="project" value="TreeGrafter"/>
</dbReference>
<dbReference type="InterPro" id="IPR002110">
    <property type="entry name" value="Ankyrin_rpt"/>
</dbReference>
<dbReference type="Gene3D" id="1.25.40.20">
    <property type="entry name" value="Ankyrin repeat-containing domain"/>
    <property type="match status" value="1"/>
</dbReference>
<sequence length="1359" mass="142468">MRREAAFARAAGAAGVCPRAADRRRRARRSCENVCPRAAGAPRQCAHFRVRGRPAAAQIDGNARPDDERPFGFVCKNGRRRWCAPAHERRCVACGARTRSPAVDGGLALSLAARSGFFGFRDALGARCRRSDAGALPHVADLALAGVSERGLRLAARLCPNLKTLDVSGCAGGGDAAVLAALLERCPKLETLDVGAVGAAGLRTLAALGLRSLSVGDFGYGDLGPLAAALDGAPPTLVSLRVDCHHFCFAGWAAPPPASAARGLRSVERLRVASAWGDPGWLWGLAPNVAALSLAGCRSVGDAPGLRGLARLAELDVSGSPYVTGFSRPAVRQLARTLARLDVSDCASMFCVDFVTGLAALEVFEARGLGIAALPRGLGELARLRRVDVSRCAALAELPASLGDGAPALRAVDVAGCPALAKFPASLVQRGLEARHPGMPPPSSPEIVVKCYYGDAKGVADAIAAGADLLEVACPAVYSGNVERRGQPDPECGIALHYACFYAHIDCVRELLATGCHEQLDWRRAETGATPLVLLCQHAGQAACSVNPHQLADTLACVELLLEAGAALEPRTTKEHTNPRPVGAPSAEARRGRVREDPSLPRDWRVSPSGLTALDFAYLSGDGDLVRALEDAAGLRYSARTHRRFPRPARYAAAGWLRLGYRVGSGALLPVWASRVLPFLVARTSRAPAPRQSAAAVRAPSEAFAVGATVRVVGLAKATQHNGKLGRVCKKAGPEGRVGVALDLGGAVAVRRENLEALDAADDGESASEADTAPDEDGAPEDPPRRASGMRASPFATPLGEKLLREQREQELAAAAAAPRPREDYRRALVDLSAQIRAARQATGPAELATEEILAASPWLGDGAEAFFRAHPFPRPRSGPAQRQLGYWKGVASGLFPPGEGEGVVGGEIAERVPETRPVEVDDVKGSTWVAVVLVQAGDGALSARVVAELWTLAFDGAGAAATAACGGLFDGAAALRLDARCEDPSCAASHQYLEVADGGTVQGETCGPELRRAGCHRAELSIVAEALPGSGIAAGDLMVHVAEFGKMHSDDGLRYHREQRGLTLLFLKRAAAAPPRRAAAPRASRAPCDTRLIEGLAAGDAAPSGPLGLLDAGTATGVLTHLRHIVDGAWRSLLAIFFSAAAPFSEAGGTPEQVANTRDLRRKIPVAALGWYLYPSERWEEACTHFAGALYAAPAAPGDAAPPCEAPADWSDLWERSGGDVCAAFRGRGNAALRSRWYADLVVEFAANYLAFCVHARELEPPRAMQRAFGLAAPSRAAVLGDRGAVPHPAWGAAFDRVASFLVFMFPDQASLKELFLSYATEVYELPADWLGPAAGPSRASARARELQDAADAARARA</sequence>
<feature type="region of interest" description="Disordered" evidence="1">
    <location>
        <begin position="569"/>
        <end position="602"/>
    </location>
</feature>
<name>F0YLI8_AURAN</name>
<evidence type="ECO:0000256" key="1">
    <source>
        <dbReference type="SAM" id="MobiDB-lite"/>
    </source>
</evidence>
<feature type="region of interest" description="Disordered" evidence="1">
    <location>
        <begin position="758"/>
        <end position="794"/>
    </location>
</feature>
<organism evidence="3">
    <name type="scientific">Aureococcus anophagefferens</name>
    <name type="common">Harmful bloom alga</name>
    <dbReference type="NCBI Taxonomy" id="44056"/>
    <lineage>
        <taxon>Eukaryota</taxon>
        <taxon>Sar</taxon>
        <taxon>Stramenopiles</taxon>
        <taxon>Ochrophyta</taxon>
        <taxon>Pelagophyceae</taxon>
        <taxon>Pelagomonadales</taxon>
        <taxon>Pelagomonadaceae</taxon>
        <taxon>Aureococcus</taxon>
    </lineage>
</organism>
<dbReference type="Proteomes" id="UP000002729">
    <property type="component" value="Unassembled WGS sequence"/>
</dbReference>
<dbReference type="InterPro" id="IPR036770">
    <property type="entry name" value="Ankyrin_rpt-contain_sf"/>
</dbReference>
<dbReference type="PANTHER" id="PTHR13318">
    <property type="entry name" value="PARTNER OF PAIRED, ISOFORM B-RELATED"/>
    <property type="match status" value="1"/>
</dbReference>
<dbReference type="Pfam" id="PF00023">
    <property type="entry name" value="Ank"/>
    <property type="match status" value="1"/>
</dbReference>
<dbReference type="InterPro" id="IPR032675">
    <property type="entry name" value="LRR_dom_sf"/>
</dbReference>
<dbReference type="KEGG" id="aaf:AURANDRAFT_67543"/>
<feature type="compositionally biased region" description="Basic and acidic residues" evidence="1">
    <location>
        <begin position="588"/>
        <end position="602"/>
    </location>
</feature>
<dbReference type="RefSeq" id="XP_009041310.1">
    <property type="nucleotide sequence ID" value="XM_009043062.1"/>
</dbReference>
<dbReference type="EMBL" id="GL833157">
    <property type="protein sequence ID" value="EGB04033.1"/>
    <property type="molecule type" value="Genomic_DNA"/>
</dbReference>
<dbReference type="SUPFAM" id="SSF48403">
    <property type="entry name" value="Ankyrin repeat"/>
    <property type="match status" value="1"/>
</dbReference>
<gene>
    <name evidence="2" type="ORF">AURANDRAFT_67543</name>
</gene>
<protein>
    <submittedName>
        <fullName evidence="2">Uncharacterized protein</fullName>
    </submittedName>
</protein>
<reference evidence="2 3" key="1">
    <citation type="journal article" date="2011" name="Proc. Natl. Acad. Sci. U.S.A.">
        <title>Niche of harmful alga Aureococcus anophagefferens revealed through ecogenomics.</title>
        <authorList>
            <person name="Gobler C.J."/>
            <person name="Berry D.L."/>
            <person name="Dyhrman S.T."/>
            <person name="Wilhelm S.W."/>
            <person name="Salamov A."/>
            <person name="Lobanov A.V."/>
            <person name="Zhang Y."/>
            <person name="Collier J.L."/>
            <person name="Wurch L.L."/>
            <person name="Kustka A.B."/>
            <person name="Dill B.D."/>
            <person name="Shah M."/>
            <person name="VerBerkmoes N.C."/>
            <person name="Kuo A."/>
            <person name="Terry A."/>
            <person name="Pangilinan J."/>
            <person name="Lindquist E.A."/>
            <person name="Lucas S."/>
            <person name="Paulsen I.T."/>
            <person name="Hattenrath-Lehmann T.K."/>
            <person name="Talmage S.C."/>
            <person name="Walker E.A."/>
            <person name="Koch F."/>
            <person name="Burson A.M."/>
            <person name="Marcoval M.A."/>
            <person name="Tang Y.Z."/>
            <person name="Lecleir G.R."/>
            <person name="Coyne K.J."/>
            <person name="Berg G.M."/>
            <person name="Bertrand E.M."/>
            <person name="Saito M.A."/>
            <person name="Gladyshev V.N."/>
            <person name="Grigoriev I.V."/>
        </authorList>
    </citation>
    <scope>NUCLEOTIDE SEQUENCE [LARGE SCALE GENOMIC DNA]</scope>
    <source>
        <strain evidence="3">CCMP 1984</strain>
    </source>
</reference>
<evidence type="ECO:0000313" key="2">
    <source>
        <dbReference type="EMBL" id="EGB04033.1"/>
    </source>
</evidence>
<feature type="compositionally biased region" description="Acidic residues" evidence="1">
    <location>
        <begin position="759"/>
        <end position="780"/>
    </location>
</feature>
<accession>F0YLI8</accession>
<dbReference type="InParanoid" id="F0YLI8"/>